<evidence type="ECO:0000313" key="4">
    <source>
        <dbReference type="EMBL" id="HIZ03690.1"/>
    </source>
</evidence>
<proteinExistence type="predicted"/>
<evidence type="ECO:0000256" key="2">
    <source>
        <dbReference type="ARBA" id="ARBA00023295"/>
    </source>
</evidence>
<dbReference type="Gene3D" id="3.20.20.80">
    <property type="entry name" value="Glycosidases"/>
    <property type="match status" value="1"/>
</dbReference>
<feature type="domain" description="Glycosyl hydrolase family 13 catalytic" evidence="3">
    <location>
        <begin position="35"/>
        <end position="434"/>
    </location>
</feature>
<dbReference type="InterPro" id="IPR013780">
    <property type="entry name" value="Glyco_hydro_b"/>
</dbReference>
<comment type="caution">
    <text evidence="4">The sequence shown here is derived from an EMBL/GenBank/DDBJ whole genome shotgun (WGS) entry which is preliminary data.</text>
</comment>
<dbReference type="Gene3D" id="3.90.400.10">
    <property type="entry name" value="Oligo-1,6-glucosidase, Domain 2"/>
    <property type="match status" value="1"/>
</dbReference>
<dbReference type="InterPro" id="IPR045857">
    <property type="entry name" value="O16G_dom_2"/>
</dbReference>
<dbReference type="GO" id="GO:0016798">
    <property type="term" value="F:hydrolase activity, acting on glycosyl bonds"/>
    <property type="evidence" value="ECO:0007669"/>
    <property type="project" value="UniProtKB-KW"/>
</dbReference>
<dbReference type="EMBL" id="DXCL01000026">
    <property type="protein sequence ID" value="HIZ03690.1"/>
    <property type="molecule type" value="Genomic_DNA"/>
</dbReference>
<dbReference type="CDD" id="cd11338">
    <property type="entry name" value="AmyAc_CMD"/>
    <property type="match status" value="1"/>
</dbReference>
<protein>
    <submittedName>
        <fullName evidence="4">Glycoside hydrolase family 13 protein</fullName>
    </submittedName>
</protein>
<dbReference type="InterPro" id="IPR006047">
    <property type="entry name" value="GH13_cat_dom"/>
</dbReference>
<dbReference type="InterPro" id="IPR017853">
    <property type="entry name" value="GH"/>
</dbReference>
<evidence type="ECO:0000256" key="1">
    <source>
        <dbReference type="ARBA" id="ARBA00022801"/>
    </source>
</evidence>
<dbReference type="Proteomes" id="UP000824132">
    <property type="component" value="Unassembled WGS sequence"/>
</dbReference>
<dbReference type="AlphaFoldDB" id="A0A9D2ICX0"/>
<dbReference type="GO" id="GO:0005975">
    <property type="term" value="P:carbohydrate metabolic process"/>
    <property type="evidence" value="ECO:0007669"/>
    <property type="project" value="InterPro"/>
</dbReference>
<organism evidence="4 5">
    <name type="scientific">Candidatus Borkfalkia avistercoris</name>
    <dbReference type="NCBI Taxonomy" id="2838504"/>
    <lineage>
        <taxon>Bacteria</taxon>
        <taxon>Bacillati</taxon>
        <taxon>Bacillota</taxon>
        <taxon>Clostridia</taxon>
        <taxon>Christensenellales</taxon>
        <taxon>Christensenellaceae</taxon>
        <taxon>Candidatus Borkfalkia</taxon>
    </lineage>
</organism>
<keyword evidence="2" id="KW-0326">Glycosidase</keyword>
<reference evidence="4" key="1">
    <citation type="journal article" date="2021" name="PeerJ">
        <title>Extensive microbial diversity within the chicken gut microbiome revealed by metagenomics and culture.</title>
        <authorList>
            <person name="Gilroy R."/>
            <person name="Ravi A."/>
            <person name="Getino M."/>
            <person name="Pursley I."/>
            <person name="Horton D.L."/>
            <person name="Alikhan N.F."/>
            <person name="Baker D."/>
            <person name="Gharbi K."/>
            <person name="Hall N."/>
            <person name="Watson M."/>
            <person name="Adriaenssens E.M."/>
            <person name="Foster-Nyarko E."/>
            <person name="Jarju S."/>
            <person name="Secka A."/>
            <person name="Antonio M."/>
            <person name="Oren A."/>
            <person name="Chaudhuri R.R."/>
            <person name="La Ragione R."/>
            <person name="Hildebrand F."/>
            <person name="Pallen M.J."/>
        </authorList>
    </citation>
    <scope>NUCLEOTIDE SEQUENCE</scope>
    <source>
        <strain evidence="4">CHK187-5294</strain>
    </source>
</reference>
<sequence>MRNLEFSEQITYYQLLVYTEDYKTPDWFKGGIMYQIFPDRFYKGKSIVPEKGKWLHDNWNEMPEYRMNEQGKVLNNDFFGGNFDGIVQKLDYLKGLGITVIYLNPIFKAYSNHRYDTGDYMQIDPLLGNDADFDNFITECERRGIAVILDGVFNHTGDDSRYFNKYGNYDELGAYQSKDSKYYAWYNFKHFPDKYESWWGIDVLPSVNESCDSYANFITGTDGVIDYWIRRGVRGFRLDVADELPDEFIEKIRNAAHAARADALIIGEVWEDASNKIAYSKRRKYLQGKELDSVMNYPLKDAIIKFLKSENTEVLREAIAQLRDNYPKCVLDSLMNILGTHDTSRILTVLGGMPAYNKDEMNVTVMSEEVKTKAKEQLKIAAVLQFTLFGVPCIYYGDEIGMEGYGDPFCRHTFSWDKIDNDLLGYYKRLGKMRRYLTLFRDSEYRELYADEKCLVYERAAGDQQVIVAINLGNNLFDIKFNGKLFDLFDNDVFEGKFTILPKSCAILSNLRLNI</sequence>
<accession>A0A9D2ICX0</accession>
<reference evidence="4" key="2">
    <citation type="submission" date="2021-04" db="EMBL/GenBank/DDBJ databases">
        <authorList>
            <person name="Gilroy R."/>
        </authorList>
    </citation>
    <scope>NUCLEOTIDE SEQUENCE</scope>
    <source>
        <strain evidence="4">CHK187-5294</strain>
    </source>
</reference>
<dbReference type="SUPFAM" id="SSF51011">
    <property type="entry name" value="Glycosyl hydrolase domain"/>
    <property type="match status" value="1"/>
</dbReference>
<dbReference type="Gene3D" id="2.60.40.1180">
    <property type="entry name" value="Golgi alpha-mannosidase II"/>
    <property type="match status" value="1"/>
</dbReference>
<dbReference type="PANTHER" id="PTHR10357">
    <property type="entry name" value="ALPHA-AMYLASE FAMILY MEMBER"/>
    <property type="match status" value="1"/>
</dbReference>
<dbReference type="SUPFAM" id="SSF51445">
    <property type="entry name" value="(Trans)glycosidases"/>
    <property type="match status" value="1"/>
</dbReference>
<evidence type="ECO:0000259" key="3">
    <source>
        <dbReference type="SMART" id="SM00642"/>
    </source>
</evidence>
<gene>
    <name evidence="4" type="ORF">H9727_05330</name>
</gene>
<dbReference type="PANTHER" id="PTHR10357:SF210">
    <property type="entry name" value="MALTODEXTRIN GLUCOSIDASE"/>
    <property type="match status" value="1"/>
</dbReference>
<dbReference type="Pfam" id="PF00128">
    <property type="entry name" value="Alpha-amylase"/>
    <property type="match status" value="1"/>
</dbReference>
<keyword evidence="1 4" id="KW-0378">Hydrolase</keyword>
<dbReference type="SMART" id="SM00642">
    <property type="entry name" value="Aamy"/>
    <property type="match status" value="1"/>
</dbReference>
<name>A0A9D2ICX0_9FIRM</name>
<evidence type="ECO:0000313" key="5">
    <source>
        <dbReference type="Proteomes" id="UP000824132"/>
    </source>
</evidence>